<evidence type="ECO:0000313" key="3">
    <source>
        <dbReference type="Proteomes" id="UP000178912"/>
    </source>
</evidence>
<name>A0A1E1LHU8_9HELO</name>
<dbReference type="EMBL" id="FJUX01000113">
    <property type="protein sequence ID" value="CZT09309.1"/>
    <property type="molecule type" value="Genomic_DNA"/>
</dbReference>
<organism evidence="2 3">
    <name type="scientific">Rhynchosporium agropyri</name>
    <dbReference type="NCBI Taxonomy" id="914238"/>
    <lineage>
        <taxon>Eukaryota</taxon>
        <taxon>Fungi</taxon>
        <taxon>Dikarya</taxon>
        <taxon>Ascomycota</taxon>
        <taxon>Pezizomycotina</taxon>
        <taxon>Leotiomycetes</taxon>
        <taxon>Helotiales</taxon>
        <taxon>Ploettnerulaceae</taxon>
        <taxon>Rhynchosporium</taxon>
    </lineage>
</organism>
<dbReference type="AlphaFoldDB" id="A0A1E1LHU8"/>
<keyword evidence="1" id="KW-0472">Membrane</keyword>
<keyword evidence="1" id="KW-0812">Transmembrane</keyword>
<gene>
    <name evidence="2" type="ORF">RAG0_14106</name>
</gene>
<sequence length="140" mass="15360">MAVFDARKKGKRKCAGWVDEEHHSRLKRGFGIGDLDIVGRWVIVTLAGVALMLTVIVDFMIRDEEISYPDVMLVSSAFYFLVLATLEVRLNFTSVDICPSFGDIWSSDISALNCMSPPSNLESAADAAGSHSSHDLSSDF</sequence>
<keyword evidence="3" id="KW-1185">Reference proteome</keyword>
<feature type="transmembrane region" description="Helical" evidence="1">
    <location>
        <begin position="67"/>
        <end position="86"/>
    </location>
</feature>
<proteinExistence type="predicted"/>
<feature type="transmembrane region" description="Helical" evidence="1">
    <location>
        <begin position="37"/>
        <end position="61"/>
    </location>
</feature>
<evidence type="ECO:0000313" key="2">
    <source>
        <dbReference type="EMBL" id="CZT09309.1"/>
    </source>
</evidence>
<reference evidence="3" key="1">
    <citation type="submission" date="2016-03" db="EMBL/GenBank/DDBJ databases">
        <authorList>
            <person name="Guldener U."/>
        </authorList>
    </citation>
    <scope>NUCLEOTIDE SEQUENCE [LARGE SCALE GENOMIC DNA]</scope>
    <source>
        <strain evidence="3">04CH-RAC-A.6.1</strain>
    </source>
</reference>
<keyword evidence="1" id="KW-1133">Transmembrane helix</keyword>
<accession>A0A1E1LHU8</accession>
<protein>
    <submittedName>
        <fullName evidence="2">Uncharacterized protein</fullName>
    </submittedName>
</protein>
<dbReference type="Proteomes" id="UP000178912">
    <property type="component" value="Unassembled WGS sequence"/>
</dbReference>
<evidence type="ECO:0000256" key="1">
    <source>
        <dbReference type="SAM" id="Phobius"/>
    </source>
</evidence>